<dbReference type="Gene3D" id="2.40.10.230">
    <property type="entry name" value="Probable tRNA pseudouridine synthase domain"/>
    <property type="match status" value="1"/>
</dbReference>
<keyword evidence="7" id="KW-0687">Ribonucleoprotein</keyword>
<dbReference type="GO" id="GO:0005732">
    <property type="term" value="C:sno(s)RNA-containing ribonucleoprotein complex"/>
    <property type="evidence" value="ECO:0007669"/>
    <property type="project" value="InterPro"/>
</dbReference>
<keyword evidence="3 7" id="KW-0698">rRNA processing</keyword>
<dbReference type="PANTHER" id="PTHR31633">
    <property type="entry name" value="H/ACA RIBONUCLEOPROTEIN COMPLEX NON-CORE SUBUNIT NAF1"/>
    <property type="match status" value="1"/>
</dbReference>
<dbReference type="GO" id="GO:0001522">
    <property type="term" value="P:pseudouridine synthesis"/>
    <property type="evidence" value="ECO:0007669"/>
    <property type="project" value="InterPro"/>
</dbReference>
<comment type="subcellular location">
    <subcellularLocation>
        <location evidence="7">Nucleus</location>
        <location evidence="7">Nucleolus</location>
    </subcellularLocation>
</comment>
<proteinExistence type="inferred from homology"/>
<dbReference type="InterPro" id="IPR038664">
    <property type="entry name" value="Gar1/Naf1_Cbf5-bd_sf"/>
</dbReference>
<keyword evidence="6 7" id="KW-0539">Nucleus</keyword>
<dbReference type="OrthoDB" id="21550at2759"/>
<evidence type="ECO:0000256" key="3">
    <source>
        <dbReference type="ARBA" id="ARBA00022552"/>
    </source>
</evidence>
<dbReference type="GO" id="GO:0003723">
    <property type="term" value="F:RNA binding"/>
    <property type="evidence" value="ECO:0007669"/>
    <property type="project" value="UniProtKB-KW"/>
</dbReference>
<dbReference type="InterPro" id="IPR007504">
    <property type="entry name" value="H/ACA_rnp_Gar1/Naf1"/>
</dbReference>
<dbReference type="GO" id="GO:0006364">
    <property type="term" value="P:rRNA processing"/>
    <property type="evidence" value="ECO:0007669"/>
    <property type="project" value="UniProtKB-KW"/>
</dbReference>
<evidence type="ECO:0000256" key="5">
    <source>
        <dbReference type="ARBA" id="ARBA00022884"/>
    </source>
</evidence>
<keyword evidence="9" id="KW-1185">Reference proteome</keyword>
<accession>A0A6A6GQI4</accession>
<evidence type="ECO:0000256" key="2">
    <source>
        <dbReference type="ARBA" id="ARBA00022517"/>
    </source>
</evidence>
<comment type="similarity">
    <text evidence="7">Belongs to the GAR1 family.</text>
</comment>
<dbReference type="AlphaFoldDB" id="A0A6A6GQI4"/>
<comment type="function">
    <text evidence="7">Required for ribosome biogenesis. Part of a complex which catalyzes pseudouridylation of rRNA. This involves the isomerization of uridine such that the ribose is subsequently attached to C5, instead of the normal N1. Pseudouridine ("psi") residues may serve to stabilize the conformation of rRNAs.</text>
</comment>
<dbReference type="GO" id="GO:0000493">
    <property type="term" value="P:box H/ACA snoRNP assembly"/>
    <property type="evidence" value="ECO:0007669"/>
    <property type="project" value="InterPro"/>
</dbReference>
<comment type="subunit">
    <text evidence="7">Component of the small nucleolar ribonucleoprotein particles containing H/ACA-type snoRNAs (H/ACA snoRNPs).</text>
</comment>
<dbReference type="Proteomes" id="UP000799538">
    <property type="component" value="Unassembled WGS sequence"/>
</dbReference>
<dbReference type="GO" id="GO:0005730">
    <property type="term" value="C:nucleolus"/>
    <property type="evidence" value="ECO:0007669"/>
    <property type="project" value="UniProtKB-SubCell"/>
</dbReference>
<evidence type="ECO:0000256" key="4">
    <source>
        <dbReference type="ARBA" id="ARBA00022553"/>
    </source>
</evidence>
<feature type="non-terminal residue" evidence="8">
    <location>
        <position position="89"/>
    </location>
</feature>
<keyword evidence="2 7" id="KW-0690">Ribosome biogenesis</keyword>
<dbReference type="Pfam" id="PF04410">
    <property type="entry name" value="Gar1"/>
    <property type="match status" value="1"/>
</dbReference>
<organism evidence="8 9">
    <name type="scientific">Elsinoe ampelina</name>
    <dbReference type="NCBI Taxonomy" id="302913"/>
    <lineage>
        <taxon>Eukaryota</taxon>
        <taxon>Fungi</taxon>
        <taxon>Dikarya</taxon>
        <taxon>Ascomycota</taxon>
        <taxon>Pezizomycotina</taxon>
        <taxon>Dothideomycetes</taxon>
        <taxon>Dothideomycetidae</taxon>
        <taxon>Myriangiales</taxon>
        <taxon>Elsinoaceae</taxon>
        <taxon>Elsinoe</taxon>
    </lineage>
</organism>
<evidence type="ECO:0000313" key="9">
    <source>
        <dbReference type="Proteomes" id="UP000799538"/>
    </source>
</evidence>
<dbReference type="PANTHER" id="PTHR31633:SF1">
    <property type="entry name" value="H_ACA RIBONUCLEOPROTEIN COMPLEX NON-CORE SUBUNIT NAF1"/>
    <property type="match status" value="1"/>
</dbReference>
<keyword evidence="5 7" id="KW-0694">RNA-binding</keyword>
<name>A0A6A6GQI4_9PEZI</name>
<dbReference type="SUPFAM" id="SSF50447">
    <property type="entry name" value="Translation proteins"/>
    <property type="match status" value="1"/>
</dbReference>
<keyword evidence="4" id="KW-0597">Phosphoprotein</keyword>
<evidence type="ECO:0000313" key="8">
    <source>
        <dbReference type="EMBL" id="KAF2227937.1"/>
    </source>
</evidence>
<evidence type="ECO:0000256" key="1">
    <source>
        <dbReference type="ARBA" id="ARBA00009801"/>
    </source>
</evidence>
<reference evidence="9" key="1">
    <citation type="journal article" date="2020" name="Stud. Mycol.">
        <title>101 Dothideomycetes genomes: A test case for predicting lifestyles and emergence of pathogens.</title>
        <authorList>
            <person name="Haridas S."/>
            <person name="Albert R."/>
            <person name="Binder M."/>
            <person name="Bloem J."/>
            <person name="LaButti K."/>
            <person name="Salamov A."/>
            <person name="Andreopoulos B."/>
            <person name="Baker S."/>
            <person name="Barry K."/>
            <person name="Bills G."/>
            <person name="Bluhm B."/>
            <person name="Cannon C."/>
            <person name="Castanera R."/>
            <person name="Culley D."/>
            <person name="Daum C."/>
            <person name="Ezra D."/>
            <person name="Gonzalez J."/>
            <person name="Henrissat B."/>
            <person name="Kuo A."/>
            <person name="Liang C."/>
            <person name="Lipzen A."/>
            <person name="Lutzoni F."/>
            <person name="Magnuson J."/>
            <person name="Mondo S."/>
            <person name="Nolan M."/>
            <person name="Ohm R."/>
            <person name="Pangilinan J."/>
            <person name="Park H.-J."/>
            <person name="Ramirez L."/>
            <person name="Alfaro M."/>
            <person name="Sun H."/>
            <person name="Tritt A."/>
            <person name="Yoshinaga Y."/>
            <person name="Zwiers L.-H."/>
            <person name="Turgeon B."/>
            <person name="Goodwin S."/>
            <person name="Spatafora J."/>
            <person name="Crous P."/>
            <person name="Grigoriev I."/>
        </authorList>
    </citation>
    <scope>NUCLEOTIDE SEQUENCE [LARGE SCALE GENOMIC DNA]</scope>
    <source>
        <strain evidence="9">CECT 20119</strain>
    </source>
</reference>
<dbReference type="InterPro" id="IPR009000">
    <property type="entry name" value="Transl_B-barrel_sf"/>
</dbReference>
<sequence length="89" mass="9735">MTKNEKPDEIIAKPDITLTPDMRIVPLGLVELSVDNIAVVKAFTSGEFRVVESGSALCLENRTIIGAVMEAIGRVTDPRYTVAFTNKQE</sequence>
<gene>
    <name evidence="8" type="ORF">BDZ85DRAFT_188627</name>
</gene>
<dbReference type="EMBL" id="ML992501">
    <property type="protein sequence ID" value="KAF2227937.1"/>
    <property type="molecule type" value="Genomic_DNA"/>
</dbReference>
<comment type="similarity">
    <text evidence="1">Belongs to the NAF1 family.</text>
</comment>
<protein>
    <recommendedName>
        <fullName evidence="7">H/ACA ribonucleoprotein complex subunit</fullName>
    </recommendedName>
</protein>
<evidence type="ECO:0000256" key="6">
    <source>
        <dbReference type="ARBA" id="ARBA00023242"/>
    </source>
</evidence>
<dbReference type="InterPro" id="IPR040309">
    <property type="entry name" value="Naf1"/>
</dbReference>
<evidence type="ECO:0000256" key="7">
    <source>
        <dbReference type="RuleBase" id="RU364004"/>
    </source>
</evidence>